<organism evidence="2 3">
    <name type="scientific">Ligilactobacillus ruminis</name>
    <dbReference type="NCBI Taxonomy" id="1623"/>
    <lineage>
        <taxon>Bacteria</taxon>
        <taxon>Bacillati</taxon>
        <taxon>Bacillota</taxon>
        <taxon>Bacilli</taxon>
        <taxon>Lactobacillales</taxon>
        <taxon>Lactobacillaceae</taxon>
        <taxon>Ligilactobacillus</taxon>
    </lineage>
</organism>
<dbReference type="Gene3D" id="2.10.270.10">
    <property type="entry name" value="Cholin Binding"/>
    <property type="match status" value="1"/>
</dbReference>
<evidence type="ECO:0000313" key="3">
    <source>
        <dbReference type="Proteomes" id="UP000182089"/>
    </source>
</evidence>
<name>A0ABY1ADF4_9LACO</name>
<protein>
    <submittedName>
        <fullName evidence="2">Uncharacterized protein</fullName>
    </submittedName>
</protein>
<gene>
    <name evidence="2" type="ORF">SAMN05216431_11346</name>
</gene>
<dbReference type="Pfam" id="PF19127">
    <property type="entry name" value="Choline_bind_3"/>
    <property type="match status" value="1"/>
</dbReference>
<proteinExistence type="predicted"/>
<reference evidence="2 3" key="1">
    <citation type="submission" date="2016-10" db="EMBL/GenBank/DDBJ databases">
        <authorList>
            <person name="Varghese N."/>
            <person name="Submissions S."/>
        </authorList>
    </citation>
    <scope>NUCLEOTIDE SEQUENCE [LARGE SCALE GENOMIC DNA]</scope>
    <source>
        <strain evidence="2 3">WC1T17</strain>
    </source>
</reference>
<feature type="non-terminal residue" evidence="2">
    <location>
        <position position="1"/>
    </location>
</feature>
<accession>A0ABY1ADF4</accession>
<sequence>GFQNLSSYGQNKTVYYDSQGHMLYGSQTINGKVYYFNKVTGALESVTDATTDTADD</sequence>
<dbReference type="EMBL" id="FOCC01000013">
    <property type="protein sequence ID" value="SEM91839.1"/>
    <property type="molecule type" value="Genomic_DNA"/>
</dbReference>
<comment type="caution">
    <text evidence="2">The sequence shown here is derived from an EMBL/GenBank/DDBJ whole genome shotgun (WGS) entry which is preliminary data.</text>
</comment>
<keyword evidence="1" id="KW-0677">Repeat</keyword>
<dbReference type="Proteomes" id="UP000182089">
    <property type="component" value="Unassembled WGS sequence"/>
</dbReference>
<dbReference type="SUPFAM" id="SSF69360">
    <property type="entry name" value="Cell wall binding repeat"/>
    <property type="match status" value="1"/>
</dbReference>
<evidence type="ECO:0000256" key="1">
    <source>
        <dbReference type="ARBA" id="ARBA00022737"/>
    </source>
</evidence>
<dbReference type="InterPro" id="IPR018337">
    <property type="entry name" value="Cell_wall/Cho-bd_repeat"/>
</dbReference>
<evidence type="ECO:0000313" key="2">
    <source>
        <dbReference type="EMBL" id="SEM91839.1"/>
    </source>
</evidence>